<evidence type="ECO:0000256" key="9">
    <source>
        <dbReference type="SAM" id="MobiDB-lite"/>
    </source>
</evidence>
<proteinExistence type="inferred from homology"/>
<dbReference type="OrthoDB" id="5987936at2759"/>
<comment type="caution">
    <text evidence="12">The sequence shown here is derived from an EMBL/GenBank/DDBJ whole genome shotgun (WGS) entry which is preliminary data.</text>
</comment>
<dbReference type="PROSITE" id="PS50262">
    <property type="entry name" value="G_PROTEIN_RECEP_F1_2"/>
    <property type="match status" value="1"/>
</dbReference>
<feature type="region of interest" description="Disordered" evidence="9">
    <location>
        <begin position="405"/>
        <end position="462"/>
    </location>
</feature>
<evidence type="ECO:0000256" key="5">
    <source>
        <dbReference type="ARBA" id="ARBA00023136"/>
    </source>
</evidence>
<feature type="compositionally biased region" description="Basic and acidic residues" evidence="9">
    <location>
        <begin position="506"/>
        <end position="521"/>
    </location>
</feature>
<dbReference type="PROSITE" id="PS00237">
    <property type="entry name" value="G_PROTEIN_RECEP_F1_1"/>
    <property type="match status" value="1"/>
</dbReference>
<dbReference type="PANTHER" id="PTHR45695:SF15">
    <property type="entry name" value="OPSIN RH2"/>
    <property type="match status" value="1"/>
</dbReference>
<evidence type="ECO:0000313" key="13">
    <source>
        <dbReference type="Proteomes" id="UP000678393"/>
    </source>
</evidence>
<keyword evidence="6 8" id="KW-0675">Receptor</keyword>
<evidence type="ECO:0000256" key="3">
    <source>
        <dbReference type="ARBA" id="ARBA00022989"/>
    </source>
</evidence>
<dbReference type="GO" id="GO:0004930">
    <property type="term" value="F:G protein-coupled receptor activity"/>
    <property type="evidence" value="ECO:0007669"/>
    <property type="project" value="UniProtKB-KW"/>
</dbReference>
<feature type="transmembrane region" description="Helical" evidence="10">
    <location>
        <begin position="182"/>
        <end position="203"/>
    </location>
</feature>
<evidence type="ECO:0000313" key="12">
    <source>
        <dbReference type="EMBL" id="CAG5120999.1"/>
    </source>
</evidence>
<keyword evidence="3 10" id="KW-1133">Transmembrane helix</keyword>
<keyword evidence="4 8" id="KW-0297">G-protein coupled receptor</keyword>
<comment type="subcellular location">
    <subcellularLocation>
        <location evidence="1">Membrane</location>
        <topology evidence="1">Multi-pass membrane protein</topology>
    </subcellularLocation>
</comment>
<dbReference type="Proteomes" id="UP000678393">
    <property type="component" value="Unassembled WGS sequence"/>
</dbReference>
<feature type="transmembrane region" description="Helical" evidence="10">
    <location>
        <begin position="39"/>
        <end position="59"/>
    </location>
</feature>
<feature type="domain" description="G-protein coupled receptors family 1 profile" evidence="11">
    <location>
        <begin position="1"/>
        <end position="200"/>
    </location>
</feature>
<organism evidence="12 13">
    <name type="scientific">Candidula unifasciata</name>
    <dbReference type="NCBI Taxonomy" id="100452"/>
    <lineage>
        <taxon>Eukaryota</taxon>
        <taxon>Metazoa</taxon>
        <taxon>Spiralia</taxon>
        <taxon>Lophotrochozoa</taxon>
        <taxon>Mollusca</taxon>
        <taxon>Gastropoda</taxon>
        <taxon>Heterobranchia</taxon>
        <taxon>Euthyneura</taxon>
        <taxon>Panpulmonata</taxon>
        <taxon>Eupulmonata</taxon>
        <taxon>Stylommatophora</taxon>
        <taxon>Helicina</taxon>
        <taxon>Helicoidea</taxon>
        <taxon>Geomitridae</taxon>
        <taxon>Candidula</taxon>
    </lineage>
</organism>
<dbReference type="InterPro" id="IPR000276">
    <property type="entry name" value="GPCR_Rhodpsn"/>
</dbReference>
<keyword evidence="13" id="KW-1185">Reference proteome</keyword>
<feature type="compositionally biased region" description="Polar residues" evidence="9">
    <location>
        <begin position="522"/>
        <end position="537"/>
    </location>
</feature>
<evidence type="ECO:0000256" key="1">
    <source>
        <dbReference type="ARBA" id="ARBA00004141"/>
    </source>
</evidence>
<keyword evidence="7 8" id="KW-0807">Transducer</keyword>
<reference evidence="12" key="1">
    <citation type="submission" date="2021-04" db="EMBL/GenBank/DDBJ databases">
        <authorList>
            <consortium name="Molecular Ecology Group"/>
        </authorList>
    </citation>
    <scope>NUCLEOTIDE SEQUENCE</scope>
</reference>
<gene>
    <name evidence="12" type="ORF">CUNI_LOCUS6557</name>
</gene>
<evidence type="ECO:0000256" key="7">
    <source>
        <dbReference type="ARBA" id="ARBA00023224"/>
    </source>
</evidence>
<feature type="compositionally biased region" description="Basic and acidic residues" evidence="9">
    <location>
        <begin position="412"/>
        <end position="422"/>
    </location>
</feature>
<dbReference type="EMBL" id="CAJHNH020001002">
    <property type="protein sequence ID" value="CAG5120999.1"/>
    <property type="molecule type" value="Genomic_DNA"/>
</dbReference>
<dbReference type="InterPro" id="IPR017452">
    <property type="entry name" value="GPCR_Rhodpsn_7TM"/>
</dbReference>
<dbReference type="GO" id="GO:0005886">
    <property type="term" value="C:plasma membrane"/>
    <property type="evidence" value="ECO:0007669"/>
    <property type="project" value="TreeGrafter"/>
</dbReference>
<feature type="region of interest" description="Disordered" evidence="9">
    <location>
        <begin position="329"/>
        <end position="348"/>
    </location>
</feature>
<evidence type="ECO:0000256" key="4">
    <source>
        <dbReference type="ARBA" id="ARBA00023040"/>
    </source>
</evidence>
<dbReference type="PRINTS" id="PR00237">
    <property type="entry name" value="GPCRRHODOPSN"/>
</dbReference>
<protein>
    <recommendedName>
        <fullName evidence="11">G-protein coupled receptors family 1 profile domain-containing protein</fullName>
    </recommendedName>
</protein>
<feature type="compositionally biased region" description="Basic and acidic residues" evidence="9">
    <location>
        <begin position="433"/>
        <end position="462"/>
    </location>
</feature>
<dbReference type="SUPFAM" id="SSF81321">
    <property type="entry name" value="Family A G protein-coupled receptor-like"/>
    <property type="match status" value="1"/>
</dbReference>
<name>A0A8S3YW50_9EUPU</name>
<keyword evidence="2 8" id="KW-0812">Transmembrane</keyword>
<sequence length="537" mass="60906">MSVTMSVSVLSIVATGLDRYLAVVYPLGARNYRTVKKAVAVIGLTWIFSLAVMAPRVVLFDEISVWHITGMTTLCNRVHTHQILQLDTSLNFVFMYLLPLTVLCICHSRIGQRLWTSKRPGNPLARHGQMRMLLVQHKRRIAKMIFAVTAIFAIGWLPIHVYHLVEDFDKGNILFGQIVDRGTIALFFSFGANALNPIIYCLFSSNFRKHFVKALRCWGPRRNTSVNGEDLGYFRSPVTVEIQLENPRPPPVLLPRPASLLTDSASYPVSDHIYIGKLTQLASANMLSLQPLLHEESKANSSCSESSPTCSSFSVTTMAQVEVNPFQMASGSSCRQEEDRKSPRNVASQSTINVNALHYGHSHNLERANSLTRRACNFTKSQRRRSYDSYSCDKEVLGAFNRLKDNFTSPDVSDHSQRHSSYDKPNSPGMTETPKKYDRRNSSEKTERYRNDKRISPKKPEFCHIHYSQEMIEVGSSQNRRNSLEITEVLHSPSKLYSLEVISVRQKPDKRDKMSSYERHQQQSPVTSQAMESKSLL</sequence>
<dbReference type="AlphaFoldDB" id="A0A8S3YW50"/>
<feature type="transmembrane region" description="Helical" evidence="10">
    <location>
        <begin position="141"/>
        <end position="162"/>
    </location>
</feature>
<evidence type="ECO:0000256" key="6">
    <source>
        <dbReference type="ARBA" id="ARBA00023170"/>
    </source>
</evidence>
<feature type="transmembrane region" description="Helical" evidence="10">
    <location>
        <begin position="92"/>
        <end position="110"/>
    </location>
</feature>
<keyword evidence="5 10" id="KW-0472">Membrane</keyword>
<accession>A0A8S3YW50</accession>
<feature type="region of interest" description="Disordered" evidence="9">
    <location>
        <begin position="506"/>
        <end position="537"/>
    </location>
</feature>
<evidence type="ECO:0000256" key="8">
    <source>
        <dbReference type="RuleBase" id="RU000688"/>
    </source>
</evidence>
<evidence type="ECO:0000259" key="11">
    <source>
        <dbReference type="PROSITE" id="PS50262"/>
    </source>
</evidence>
<dbReference type="Gene3D" id="1.20.1070.10">
    <property type="entry name" value="Rhodopsin 7-helix transmembrane proteins"/>
    <property type="match status" value="1"/>
</dbReference>
<dbReference type="Pfam" id="PF00001">
    <property type="entry name" value="7tm_1"/>
    <property type="match status" value="1"/>
</dbReference>
<evidence type="ECO:0000256" key="10">
    <source>
        <dbReference type="SAM" id="Phobius"/>
    </source>
</evidence>
<comment type="similarity">
    <text evidence="8">Belongs to the G-protein coupled receptor 1 family.</text>
</comment>
<evidence type="ECO:0000256" key="2">
    <source>
        <dbReference type="ARBA" id="ARBA00022692"/>
    </source>
</evidence>
<dbReference type="PANTHER" id="PTHR45695">
    <property type="entry name" value="LEUCOKININ RECEPTOR-RELATED"/>
    <property type="match status" value="1"/>
</dbReference>